<evidence type="ECO:0000256" key="4">
    <source>
        <dbReference type="ARBA" id="ARBA00022475"/>
    </source>
</evidence>
<evidence type="ECO:0000256" key="10">
    <source>
        <dbReference type="ARBA" id="ARBA00023004"/>
    </source>
</evidence>
<comment type="similarity">
    <text evidence="12">Belongs to the cytochrome b561 family.</text>
</comment>
<reference evidence="16 18" key="2">
    <citation type="submission" date="2019-08" db="EMBL/GenBank/DDBJ databases">
        <title>Complete genome sequences of Francisella adeliensis (FSC1325 and FSC1326).</title>
        <authorList>
            <person name="Ohrman C."/>
            <person name="Uneklint I."/>
            <person name="Vallesi A."/>
            <person name="Karlsson L."/>
            <person name="Sjodin A."/>
        </authorList>
    </citation>
    <scope>NUCLEOTIDE SEQUENCE [LARGE SCALE GENOMIC DNA]</scope>
    <source>
        <strain evidence="16 18">FSC1325</strain>
    </source>
</reference>
<dbReference type="InterPro" id="IPR052168">
    <property type="entry name" value="Cytochrome_b561_oxidase"/>
</dbReference>
<dbReference type="RefSeq" id="WP_112869111.1">
    <property type="nucleotide sequence ID" value="NZ_CP021781.1"/>
</dbReference>
<evidence type="ECO:0000313" key="16">
    <source>
        <dbReference type="EMBL" id="QIW11159.1"/>
    </source>
</evidence>
<dbReference type="GO" id="GO:0046872">
    <property type="term" value="F:metal ion binding"/>
    <property type="evidence" value="ECO:0007669"/>
    <property type="project" value="UniProtKB-KW"/>
</dbReference>
<dbReference type="SUPFAM" id="SSF81342">
    <property type="entry name" value="Transmembrane di-heme cytochromes"/>
    <property type="match status" value="1"/>
</dbReference>
<evidence type="ECO:0000256" key="3">
    <source>
        <dbReference type="ARBA" id="ARBA00022448"/>
    </source>
</evidence>
<keyword evidence="5" id="KW-0349">Heme</keyword>
<dbReference type="InterPro" id="IPR016174">
    <property type="entry name" value="Di-haem_cyt_TM"/>
</dbReference>
<dbReference type="InterPro" id="IPR011577">
    <property type="entry name" value="Cyt_b561_bac/Ni-Hgenase"/>
</dbReference>
<evidence type="ECO:0000256" key="13">
    <source>
        <dbReference type="SAM" id="Phobius"/>
    </source>
</evidence>
<keyword evidence="3" id="KW-0813">Transport</keyword>
<evidence type="ECO:0000256" key="8">
    <source>
        <dbReference type="ARBA" id="ARBA00022982"/>
    </source>
</evidence>
<gene>
    <name evidence="15" type="ORF">CDH04_00190</name>
    <name evidence="16" type="ORF">FZC43_00190</name>
</gene>
<dbReference type="GO" id="GO:0005886">
    <property type="term" value="C:plasma membrane"/>
    <property type="evidence" value="ECO:0007669"/>
    <property type="project" value="UniProtKB-SubCell"/>
</dbReference>
<keyword evidence="10" id="KW-0408">Iron</keyword>
<evidence type="ECO:0000256" key="9">
    <source>
        <dbReference type="ARBA" id="ARBA00022989"/>
    </source>
</evidence>
<evidence type="ECO:0000256" key="12">
    <source>
        <dbReference type="ARBA" id="ARBA00037975"/>
    </source>
</evidence>
<feature type="transmembrane region" description="Helical" evidence="13">
    <location>
        <begin position="12"/>
        <end position="31"/>
    </location>
</feature>
<dbReference type="GO" id="GO:0020037">
    <property type="term" value="F:heme binding"/>
    <property type="evidence" value="ECO:0007669"/>
    <property type="project" value="TreeGrafter"/>
</dbReference>
<dbReference type="Proteomes" id="UP000251120">
    <property type="component" value="Chromosome"/>
</dbReference>
<evidence type="ECO:0000259" key="14">
    <source>
        <dbReference type="Pfam" id="PF01292"/>
    </source>
</evidence>
<dbReference type="OrthoDB" id="196472at2"/>
<feature type="transmembrane region" description="Helical" evidence="13">
    <location>
        <begin position="140"/>
        <end position="164"/>
    </location>
</feature>
<dbReference type="AlphaFoldDB" id="A0A2Z4XVR2"/>
<comment type="cofactor">
    <cofactor evidence="1">
        <name>heme b</name>
        <dbReference type="ChEBI" id="CHEBI:60344"/>
    </cofactor>
</comment>
<evidence type="ECO:0000313" key="15">
    <source>
        <dbReference type="EMBL" id="AXA32934.1"/>
    </source>
</evidence>
<protein>
    <recommendedName>
        <fullName evidence="14">Cytochrome b561 bacterial/Ni-hydrogenase domain-containing protein</fullName>
    </recommendedName>
</protein>
<feature type="domain" description="Cytochrome b561 bacterial/Ni-hydrogenase" evidence="14">
    <location>
        <begin position="3"/>
        <end position="174"/>
    </location>
</feature>
<dbReference type="PANTHER" id="PTHR30529:SF1">
    <property type="entry name" value="CYTOCHROME B561 HOMOLOG 2"/>
    <property type="match status" value="1"/>
</dbReference>
<dbReference type="Gene3D" id="1.20.950.20">
    <property type="entry name" value="Transmembrane di-heme cytochromes, Chain C"/>
    <property type="match status" value="1"/>
</dbReference>
<evidence type="ECO:0000256" key="7">
    <source>
        <dbReference type="ARBA" id="ARBA00022723"/>
    </source>
</evidence>
<sequence length="174" mass="20589">MKYDSFSRMLHWITVFLILSMLTLGFIWYLGKTENPINQFYYNIIWYHKSLGITLLIVMSIRVTWFFTGMKKPPYKFDIPIHEKLLAKLVHFMLYASIFTMIVSGWLLSSLLHKPVPFWIFDVALPLPLMENIAPIFDNIHIFTVWVLIISICFHITGVIKHIAKKEPILERML</sequence>
<evidence type="ECO:0000256" key="6">
    <source>
        <dbReference type="ARBA" id="ARBA00022692"/>
    </source>
</evidence>
<keyword evidence="9 13" id="KW-1133">Transmembrane helix</keyword>
<accession>A0A2Z4XVR2</accession>
<keyword evidence="8" id="KW-0249">Electron transport</keyword>
<name>A0A2Z4XVR2_9GAMM</name>
<keyword evidence="6 13" id="KW-0812">Transmembrane</keyword>
<dbReference type="PANTHER" id="PTHR30529">
    <property type="entry name" value="CYTOCHROME B561"/>
    <property type="match status" value="1"/>
</dbReference>
<evidence type="ECO:0000256" key="5">
    <source>
        <dbReference type="ARBA" id="ARBA00022617"/>
    </source>
</evidence>
<feature type="transmembrane region" description="Helical" evidence="13">
    <location>
        <begin position="89"/>
        <end position="108"/>
    </location>
</feature>
<keyword evidence="4" id="KW-1003">Cell membrane</keyword>
<evidence type="ECO:0000256" key="1">
    <source>
        <dbReference type="ARBA" id="ARBA00001970"/>
    </source>
</evidence>
<reference evidence="15 17" key="1">
    <citation type="submission" date="2017-06" db="EMBL/GenBank/DDBJ databases">
        <title>Complete genome of Francisella adeliensis.</title>
        <authorList>
            <person name="Vallesi A."/>
            <person name="Sjodin A."/>
        </authorList>
    </citation>
    <scope>NUCLEOTIDE SEQUENCE [LARGE SCALE GENOMIC DNA]</scope>
    <source>
        <strain evidence="15 17">FDC440</strain>
    </source>
</reference>
<proteinExistence type="inferred from homology"/>
<dbReference type="GO" id="GO:0022904">
    <property type="term" value="P:respiratory electron transport chain"/>
    <property type="evidence" value="ECO:0007669"/>
    <property type="project" value="InterPro"/>
</dbReference>
<comment type="subcellular location">
    <subcellularLocation>
        <location evidence="2">Cell membrane</location>
        <topology evidence="2">Multi-pass membrane protein</topology>
    </subcellularLocation>
</comment>
<dbReference type="GO" id="GO:0009055">
    <property type="term" value="F:electron transfer activity"/>
    <property type="evidence" value="ECO:0007669"/>
    <property type="project" value="InterPro"/>
</dbReference>
<keyword evidence="11 13" id="KW-0472">Membrane</keyword>
<organism evidence="15 17">
    <name type="scientific">Francisella adeliensis</name>
    <dbReference type="NCBI Taxonomy" id="2007306"/>
    <lineage>
        <taxon>Bacteria</taxon>
        <taxon>Pseudomonadati</taxon>
        <taxon>Pseudomonadota</taxon>
        <taxon>Gammaproteobacteria</taxon>
        <taxon>Thiotrichales</taxon>
        <taxon>Francisellaceae</taxon>
        <taxon>Francisella</taxon>
    </lineage>
</organism>
<dbReference type="Proteomes" id="UP000681131">
    <property type="component" value="Chromosome"/>
</dbReference>
<evidence type="ECO:0000313" key="18">
    <source>
        <dbReference type="Proteomes" id="UP000681131"/>
    </source>
</evidence>
<evidence type="ECO:0000256" key="11">
    <source>
        <dbReference type="ARBA" id="ARBA00023136"/>
    </source>
</evidence>
<evidence type="ECO:0000313" key="17">
    <source>
        <dbReference type="Proteomes" id="UP000251120"/>
    </source>
</evidence>
<evidence type="ECO:0000256" key="2">
    <source>
        <dbReference type="ARBA" id="ARBA00004651"/>
    </source>
</evidence>
<keyword evidence="18" id="KW-1185">Reference proteome</keyword>
<dbReference type="KEGG" id="fad:CDH04_00190"/>
<dbReference type="Pfam" id="PF01292">
    <property type="entry name" value="Ni_hydr_CYTB"/>
    <property type="match status" value="1"/>
</dbReference>
<dbReference type="EMBL" id="CP021781">
    <property type="protein sequence ID" value="AXA32934.1"/>
    <property type="molecule type" value="Genomic_DNA"/>
</dbReference>
<feature type="transmembrane region" description="Helical" evidence="13">
    <location>
        <begin position="51"/>
        <end position="68"/>
    </location>
</feature>
<keyword evidence="7" id="KW-0479">Metal-binding</keyword>
<dbReference type="EMBL" id="CP043424">
    <property type="protein sequence ID" value="QIW11159.1"/>
    <property type="molecule type" value="Genomic_DNA"/>
</dbReference>